<dbReference type="PRINTS" id="PR00701">
    <property type="entry name" value="60KDINNERMP"/>
</dbReference>
<name>A0A075R762_BRELA</name>
<evidence type="ECO:0000256" key="13">
    <source>
        <dbReference type="SAM" id="SignalP"/>
    </source>
</evidence>
<dbReference type="GO" id="GO:0032977">
    <property type="term" value="F:membrane insertase activity"/>
    <property type="evidence" value="ECO:0007669"/>
    <property type="project" value="InterPro"/>
</dbReference>
<keyword evidence="5 12" id="KW-0732">Signal</keyword>
<dbReference type="InterPro" id="IPR028055">
    <property type="entry name" value="YidC/Oxa/ALB_C"/>
</dbReference>
<keyword evidence="3 12" id="KW-1003">Cell membrane</keyword>
<evidence type="ECO:0000313" key="16">
    <source>
        <dbReference type="Proteomes" id="UP000005850"/>
    </source>
</evidence>
<evidence type="ECO:0000256" key="2">
    <source>
        <dbReference type="ARBA" id="ARBA00022448"/>
    </source>
</evidence>
<dbReference type="GO" id="GO:0051205">
    <property type="term" value="P:protein insertion into membrane"/>
    <property type="evidence" value="ECO:0007669"/>
    <property type="project" value="TreeGrafter"/>
</dbReference>
<dbReference type="HOGENOM" id="CLU_036138_5_0_9"/>
<organism evidence="15 16">
    <name type="scientific">Brevibacillus laterosporus LMG 15441</name>
    <dbReference type="NCBI Taxonomy" id="1042163"/>
    <lineage>
        <taxon>Bacteria</taxon>
        <taxon>Bacillati</taxon>
        <taxon>Bacillota</taxon>
        <taxon>Bacilli</taxon>
        <taxon>Bacillales</taxon>
        <taxon>Paenibacillaceae</taxon>
        <taxon>Brevibacillus</taxon>
    </lineage>
</organism>
<dbReference type="InterPro" id="IPR047196">
    <property type="entry name" value="YidC_ALB_C"/>
</dbReference>
<evidence type="ECO:0000256" key="6">
    <source>
        <dbReference type="ARBA" id="ARBA00022927"/>
    </source>
</evidence>
<dbReference type="HAMAP" id="MF_01811">
    <property type="entry name" value="YidC_type2"/>
    <property type="match status" value="1"/>
</dbReference>
<comment type="similarity">
    <text evidence="12">Belongs to the OXA1/ALB3/YidC family. Type 2 subfamily.</text>
</comment>
<evidence type="ECO:0000256" key="12">
    <source>
        <dbReference type="HAMAP-Rule" id="MF_01811"/>
    </source>
</evidence>
<feature type="transmembrane region" description="Helical" evidence="12">
    <location>
        <begin position="60"/>
        <end position="80"/>
    </location>
</feature>
<protein>
    <recommendedName>
        <fullName evidence="12">Membrane protein insertase YidC</fullName>
    </recommendedName>
    <alternativeName>
        <fullName evidence="12">Foldase YidC</fullName>
    </alternativeName>
    <alternativeName>
        <fullName evidence="12">Membrane integrase YidC</fullName>
    </alternativeName>
    <alternativeName>
        <fullName evidence="12">Membrane protein YidC</fullName>
    </alternativeName>
</protein>
<dbReference type="Proteomes" id="UP000005850">
    <property type="component" value="Chromosome"/>
</dbReference>
<dbReference type="GO" id="GO:0015031">
    <property type="term" value="P:protein transport"/>
    <property type="evidence" value="ECO:0007669"/>
    <property type="project" value="UniProtKB-KW"/>
</dbReference>
<dbReference type="STRING" id="1042163.BRLA_c027240"/>
<feature type="transmembrane region" description="Helical" evidence="12">
    <location>
        <begin position="174"/>
        <end position="194"/>
    </location>
</feature>
<feature type="transmembrane region" description="Helical" evidence="12">
    <location>
        <begin position="128"/>
        <end position="152"/>
    </location>
</feature>
<keyword evidence="10 12" id="KW-0143">Chaperone</keyword>
<reference evidence="15 16" key="1">
    <citation type="journal article" date="2011" name="J. Bacteriol.">
        <title>Genome sequence of Brevibacillus laterosporus LMG 15441, a pathogen of invertebrates.</title>
        <authorList>
            <person name="Djukic M."/>
            <person name="Poehlein A."/>
            <person name="Thurmer A."/>
            <person name="Daniel R."/>
        </authorList>
    </citation>
    <scope>NUCLEOTIDE SEQUENCE [LARGE SCALE GENOMIC DNA]</scope>
    <source>
        <strain evidence="15 16">LMG 15441</strain>
    </source>
</reference>
<dbReference type="PANTHER" id="PTHR12428:SF65">
    <property type="entry name" value="CYTOCHROME C OXIDASE ASSEMBLY PROTEIN COX18, MITOCHONDRIAL"/>
    <property type="match status" value="1"/>
</dbReference>
<dbReference type="PROSITE" id="PS51257">
    <property type="entry name" value="PROKAR_LIPOPROTEIN"/>
    <property type="match status" value="1"/>
</dbReference>
<evidence type="ECO:0000256" key="5">
    <source>
        <dbReference type="ARBA" id="ARBA00022729"/>
    </source>
</evidence>
<keyword evidence="2 12" id="KW-0813">Transport</keyword>
<evidence type="ECO:0000256" key="11">
    <source>
        <dbReference type="ARBA" id="ARBA00023288"/>
    </source>
</evidence>
<dbReference type="InterPro" id="IPR001708">
    <property type="entry name" value="YidC/ALB3/OXA1/COX18"/>
</dbReference>
<keyword evidence="16" id="KW-1185">Reference proteome</keyword>
<evidence type="ECO:0000256" key="4">
    <source>
        <dbReference type="ARBA" id="ARBA00022692"/>
    </source>
</evidence>
<feature type="transmembrane region" description="Helical" evidence="12">
    <location>
        <begin position="206"/>
        <end position="222"/>
    </location>
</feature>
<keyword evidence="7 12" id="KW-1133">Transmembrane helix</keyword>
<dbReference type="NCBIfam" id="TIGR03592">
    <property type="entry name" value="yidC_oxa1_cterm"/>
    <property type="match status" value="1"/>
</dbReference>
<feature type="domain" description="Membrane insertase YidC/Oxa/ALB C-terminal" evidence="14">
    <location>
        <begin position="60"/>
        <end position="246"/>
    </location>
</feature>
<dbReference type="KEGG" id="blr:BRLA_c027240"/>
<evidence type="ECO:0000256" key="7">
    <source>
        <dbReference type="ARBA" id="ARBA00022989"/>
    </source>
</evidence>
<keyword evidence="9" id="KW-0564">Palmitate</keyword>
<comment type="subcellular location">
    <subcellularLocation>
        <location evidence="1 12">Cell membrane</location>
        <topology evidence="1 12">Multi-pass membrane protein</topology>
    </subcellularLocation>
</comment>
<dbReference type="InterPro" id="IPR023060">
    <property type="entry name" value="YidC/YidC1/YidC2_Firmicutes"/>
</dbReference>
<gene>
    <name evidence="15" type="primary">misCA_1</name>
    <name evidence="12" type="synonym">yidC</name>
    <name evidence="15" type="ORF">BRLA_c027240</name>
</gene>
<accession>A0A075R762</accession>
<evidence type="ECO:0000313" key="15">
    <source>
        <dbReference type="EMBL" id="AIG27043.1"/>
    </source>
</evidence>
<evidence type="ECO:0000256" key="10">
    <source>
        <dbReference type="ARBA" id="ARBA00023186"/>
    </source>
</evidence>
<dbReference type="CDD" id="cd20070">
    <property type="entry name" value="5TM_YidC_Alb3"/>
    <property type="match status" value="1"/>
</dbReference>
<dbReference type="Pfam" id="PF02096">
    <property type="entry name" value="60KD_IMP"/>
    <property type="match status" value="1"/>
</dbReference>
<dbReference type="EMBL" id="CP007806">
    <property type="protein sequence ID" value="AIG27043.1"/>
    <property type="molecule type" value="Genomic_DNA"/>
</dbReference>
<evidence type="ECO:0000256" key="9">
    <source>
        <dbReference type="ARBA" id="ARBA00023139"/>
    </source>
</evidence>
<keyword evidence="8 12" id="KW-0472">Membrane</keyword>
<feature type="signal peptide" evidence="13">
    <location>
        <begin position="1"/>
        <end position="26"/>
    </location>
</feature>
<sequence>MKAVRKSLPVFLFGAVVLLLSGCSNTAPITSDSPGIWDHFFVYPFSWLIQNVASLTDGNYGLAIVIMTLLIRTLLLPLMMKQMKSGAAMKKLQPQIDKLKKKYSNSNQDPKQAQKMQMEMMELYKASGVNPMAGCLPALVQMPILMAFYFAIRRTPEIADHSFMWFNLGHADPFYILPLLAAATTFFQTMLSMKMTPTMGANNMKMFYYMMPIMIFMAGMNLPAALPLYWVVGGVFSLVQTYFLNKVYHVPLTSSTSAK</sequence>
<evidence type="ECO:0000256" key="1">
    <source>
        <dbReference type="ARBA" id="ARBA00004651"/>
    </source>
</evidence>
<keyword evidence="4 12" id="KW-0812">Transmembrane</keyword>
<evidence type="ECO:0000256" key="3">
    <source>
        <dbReference type="ARBA" id="ARBA00022475"/>
    </source>
</evidence>
<evidence type="ECO:0000259" key="14">
    <source>
        <dbReference type="Pfam" id="PF02096"/>
    </source>
</evidence>
<dbReference type="PANTHER" id="PTHR12428">
    <property type="entry name" value="OXA1"/>
    <property type="match status" value="1"/>
</dbReference>
<keyword evidence="6 12" id="KW-0653">Protein transport</keyword>
<proteinExistence type="inferred from homology"/>
<dbReference type="AlphaFoldDB" id="A0A075R762"/>
<evidence type="ECO:0000256" key="8">
    <source>
        <dbReference type="ARBA" id="ARBA00023136"/>
    </source>
</evidence>
<dbReference type="RefSeq" id="WP_003336124.1">
    <property type="nucleotide sequence ID" value="NZ_CP007806.1"/>
</dbReference>
<comment type="function">
    <text evidence="12">Required for the insertion and/or proper folding and/or complex formation of integral membrane proteins into the membrane. Involved in integration of membrane proteins that insert both dependently and independently of the Sec translocase complex, as well as at least some lipoproteins.</text>
</comment>
<dbReference type="eggNOG" id="COG0706">
    <property type="taxonomic scope" value="Bacteria"/>
</dbReference>
<feature type="chain" id="PRO_5039355359" description="Membrane protein insertase YidC" evidence="13">
    <location>
        <begin position="27"/>
        <end position="259"/>
    </location>
</feature>
<keyword evidence="11 12" id="KW-0449">Lipoprotein</keyword>
<dbReference type="GO" id="GO:0005886">
    <property type="term" value="C:plasma membrane"/>
    <property type="evidence" value="ECO:0007669"/>
    <property type="project" value="UniProtKB-SubCell"/>
</dbReference>